<feature type="transmembrane region" description="Helical" evidence="1">
    <location>
        <begin position="21"/>
        <end position="45"/>
    </location>
</feature>
<name>A0A2H0U7V0_9BACT</name>
<keyword evidence="1" id="KW-0472">Membrane</keyword>
<reference evidence="3" key="1">
    <citation type="submission" date="2017-09" db="EMBL/GenBank/DDBJ databases">
        <title>Depth-based differentiation of microbial function through sediment-hosted aquifers and enrichment of novel symbionts in the deep terrestrial subsurface.</title>
        <authorList>
            <person name="Probst A.J."/>
            <person name="Ladd B."/>
            <person name="Jarett J.K."/>
            <person name="Geller-Mcgrath D.E."/>
            <person name="Sieber C.M.K."/>
            <person name="Emerson J.B."/>
            <person name="Anantharaman K."/>
            <person name="Thomas B.C."/>
            <person name="Malmstrom R."/>
            <person name="Stieglmeier M."/>
            <person name="Klingl A."/>
            <person name="Woyke T."/>
            <person name="Ryan C.M."/>
            <person name="Banfield J.F."/>
        </authorList>
    </citation>
    <scope>NUCLEOTIDE SEQUENCE [LARGE SCALE GENOMIC DNA]</scope>
</reference>
<dbReference type="Proteomes" id="UP000231379">
    <property type="component" value="Unassembled WGS sequence"/>
</dbReference>
<dbReference type="AlphaFoldDB" id="A0A2H0U7V0"/>
<dbReference type="Pfam" id="PF05137">
    <property type="entry name" value="PilN"/>
    <property type="match status" value="1"/>
</dbReference>
<comment type="caution">
    <text evidence="2">The sequence shown here is derived from an EMBL/GenBank/DDBJ whole genome shotgun (WGS) entry which is preliminary data.</text>
</comment>
<dbReference type="InterPro" id="IPR052534">
    <property type="entry name" value="Extracell_DNA_Util/SecSys_Comp"/>
</dbReference>
<keyword evidence="1" id="KW-1133">Transmembrane helix</keyword>
<evidence type="ECO:0008006" key="4">
    <source>
        <dbReference type="Google" id="ProtNLM"/>
    </source>
</evidence>
<proteinExistence type="predicted"/>
<protein>
    <recommendedName>
        <fullName evidence="4">PilN domain-containing protein</fullName>
    </recommendedName>
</protein>
<evidence type="ECO:0000256" key="1">
    <source>
        <dbReference type="SAM" id="Phobius"/>
    </source>
</evidence>
<gene>
    <name evidence="2" type="ORF">COU20_01695</name>
</gene>
<dbReference type="PANTHER" id="PTHR40278">
    <property type="entry name" value="DNA UTILIZATION PROTEIN HOFN"/>
    <property type="match status" value="1"/>
</dbReference>
<evidence type="ECO:0000313" key="3">
    <source>
        <dbReference type="Proteomes" id="UP000231379"/>
    </source>
</evidence>
<evidence type="ECO:0000313" key="2">
    <source>
        <dbReference type="EMBL" id="PIR82498.1"/>
    </source>
</evidence>
<sequence>MANILREEDRARIDRALRVRFVIVGALALALAGALSTLALIPAYIQTHALFASLERAAEEDAAQRAEGGREEAEELRRAKRLAESVRDVSARHRRLVSLLDAVLDERPAAVAVTGIQYDIRSGGTITLSGSSSDRNTVNEYRQRLMQSGFFEDVSVPVAALLGTAGGRFTMTLTITGEEL</sequence>
<keyword evidence="1" id="KW-0812">Transmembrane</keyword>
<dbReference type="InterPro" id="IPR007813">
    <property type="entry name" value="PilN"/>
</dbReference>
<dbReference type="EMBL" id="PFBM01000012">
    <property type="protein sequence ID" value="PIR82498.1"/>
    <property type="molecule type" value="Genomic_DNA"/>
</dbReference>
<organism evidence="2 3">
    <name type="scientific">Candidatus Kaiserbacteria bacterium CG10_big_fil_rev_8_21_14_0_10_59_10</name>
    <dbReference type="NCBI Taxonomy" id="1974612"/>
    <lineage>
        <taxon>Bacteria</taxon>
        <taxon>Candidatus Kaiseribacteriota</taxon>
    </lineage>
</organism>
<dbReference type="PANTHER" id="PTHR40278:SF1">
    <property type="entry name" value="DNA UTILIZATION PROTEIN HOFN"/>
    <property type="match status" value="1"/>
</dbReference>
<accession>A0A2H0U7V0</accession>